<evidence type="ECO:0000313" key="2">
    <source>
        <dbReference type="Proteomes" id="UP000594454"/>
    </source>
</evidence>
<reference evidence="1 2" key="1">
    <citation type="submission" date="2020-11" db="EMBL/GenBank/DDBJ databases">
        <authorList>
            <person name="Wallbank WR R."/>
            <person name="Pardo Diaz C."/>
            <person name="Kozak K."/>
            <person name="Martin S."/>
            <person name="Jiggins C."/>
            <person name="Moest M."/>
            <person name="Warren A I."/>
            <person name="Generalovic N T."/>
            <person name="Byers J.R.P. K."/>
            <person name="Montejo-Kovacevich G."/>
            <person name="Yen C E."/>
        </authorList>
    </citation>
    <scope>NUCLEOTIDE SEQUENCE [LARGE SCALE GENOMIC DNA]</scope>
</reference>
<name>A0A7R8YQM8_HERIL</name>
<dbReference type="AlphaFoldDB" id="A0A7R8YQM8"/>
<dbReference type="InParanoid" id="A0A7R8YQM8"/>
<evidence type="ECO:0000313" key="1">
    <source>
        <dbReference type="EMBL" id="CAD7078584.1"/>
    </source>
</evidence>
<dbReference type="EMBL" id="LR899009">
    <property type="protein sequence ID" value="CAD7078584.1"/>
    <property type="molecule type" value="Genomic_DNA"/>
</dbReference>
<sequence>MLMMQPLTSCLSRISSYLRKCSAAIEISDDFPTCTPWRCSHCGDSSFLDQSASRCRSLAAYPPPIRLGACPVGTESDAAWRDAFSLLKFKDLIAAETWTSLKKFRRCGRLSPDKSLVLVLIRIARDVVALRLLNLAARASFVKAFTIRAIIKLESKCCASVDKEN</sequence>
<accession>A0A7R8YQM8</accession>
<protein>
    <submittedName>
        <fullName evidence="1">Uncharacterized protein</fullName>
    </submittedName>
</protein>
<gene>
    <name evidence="1" type="ORF">HERILL_LOCUS1842</name>
</gene>
<proteinExistence type="predicted"/>
<dbReference type="Proteomes" id="UP000594454">
    <property type="component" value="Chromosome 1"/>
</dbReference>
<keyword evidence="2" id="KW-1185">Reference proteome</keyword>
<organism evidence="1 2">
    <name type="scientific">Hermetia illucens</name>
    <name type="common">Black soldier fly</name>
    <dbReference type="NCBI Taxonomy" id="343691"/>
    <lineage>
        <taxon>Eukaryota</taxon>
        <taxon>Metazoa</taxon>
        <taxon>Ecdysozoa</taxon>
        <taxon>Arthropoda</taxon>
        <taxon>Hexapoda</taxon>
        <taxon>Insecta</taxon>
        <taxon>Pterygota</taxon>
        <taxon>Neoptera</taxon>
        <taxon>Endopterygota</taxon>
        <taxon>Diptera</taxon>
        <taxon>Brachycera</taxon>
        <taxon>Stratiomyomorpha</taxon>
        <taxon>Stratiomyidae</taxon>
        <taxon>Hermetiinae</taxon>
        <taxon>Hermetia</taxon>
    </lineage>
</organism>